<comment type="caution">
    <text evidence="3">The sequence shown here is derived from an EMBL/GenBank/DDBJ whole genome shotgun (WGS) entry which is preliminary data.</text>
</comment>
<feature type="region of interest" description="Disordered" evidence="1">
    <location>
        <begin position="219"/>
        <end position="259"/>
    </location>
</feature>
<gene>
    <name evidence="3" type="ORF">ACEWY4_010686</name>
</gene>
<proteinExistence type="predicted"/>
<reference evidence="3 4" key="1">
    <citation type="submission" date="2024-09" db="EMBL/GenBank/DDBJ databases">
        <title>A chromosome-level genome assembly of Gray's grenadier anchovy, Coilia grayii.</title>
        <authorList>
            <person name="Fu Z."/>
        </authorList>
    </citation>
    <scope>NUCLEOTIDE SEQUENCE [LARGE SCALE GENOMIC DNA]</scope>
    <source>
        <strain evidence="3">G4</strain>
        <tissue evidence="3">Muscle</tissue>
    </source>
</reference>
<sequence>MVKQVSLLTPSTNPTRFRHPARVHIGPAHFKQPTLGISPASRLCPLPLCTQELFRDQRDSCPKHGPHPSLRMLLPLLQPWVHAGGVEDVWGVLLRGRMFGSGTRKWLVRTQRKQRGGAGGGGRKRKRRAARVLRRHRGLLLGHLDVARVLPPLVRVQVFSPAEQQEVLGQGSPRQRAARFLELLGAKGPEGLYAFCSVLEHTCPRLLTCLLLEEQDESLGQQGKQGPPVPPCNHGDDPLRDPEGMCLPPMYTDPLYDTR</sequence>
<dbReference type="Pfam" id="PF00619">
    <property type="entry name" value="CARD"/>
    <property type="match status" value="1"/>
</dbReference>
<feature type="domain" description="CARD" evidence="2">
    <location>
        <begin position="125"/>
        <end position="214"/>
    </location>
</feature>
<evidence type="ECO:0000256" key="1">
    <source>
        <dbReference type="SAM" id="MobiDB-lite"/>
    </source>
</evidence>
<name>A0ABD1K2L2_9TELE</name>
<dbReference type="PANTHER" id="PTHR15034:SF5">
    <property type="entry name" value="DEATH DOMAIN-CONTAINING PROTEIN CRADD"/>
    <property type="match status" value="1"/>
</dbReference>
<dbReference type="InterPro" id="IPR037939">
    <property type="entry name" value="CRADD"/>
</dbReference>
<dbReference type="InterPro" id="IPR001315">
    <property type="entry name" value="CARD"/>
</dbReference>
<dbReference type="PANTHER" id="PTHR15034">
    <property type="entry name" value="DEATH DOMAIN-CONTAINING PROTEIN CRADD"/>
    <property type="match status" value="1"/>
</dbReference>
<dbReference type="CDD" id="cd01671">
    <property type="entry name" value="CARD"/>
    <property type="match status" value="1"/>
</dbReference>
<evidence type="ECO:0000313" key="3">
    <source>
        <dbReference type="EMBL" id="KAL2093374.1"/>
    </source>
</evidence>
<dbReference type="EMBL" id="JBHFQA010000009">
    <property type="protein sequence ID" value="KAL2093374.1"/>
    <property type="molecule type" value="Genomic_DNA"/>
</dbReference>
<feature type="compositionally biased region" description="Basic and acidic residues" evidence="1">
    <location>
        <begin position="234"/>
        <end position="243"/>
    </location>
</feature>
<evidence type="ECO:0000313" key="4">
    <source>
        <dbReference type="Proteomes" id="UP001591681"/>
    </source>
</evidence>
<dbReference type="SUPFAM" id="SSF47986">
    <property type="entry name" value="DEATH domain"/>
    <property type="match status" value="1"/>
</dbReference>
<keyword evidence="4" id="KW-1185">Reference proteome</keyword>
<accession>A0ABD1K2L2</accession>
<dbReference type="PROSITE" id="PS50209">
    <property type="entry name" value="CARD"/>
    <property type="match status" value="1"/>
</dbReference>
<dbReference type="Proteomes" id="UP001591681">
    <property type="component" value="Unassembled WGS sequence"/>
</dbReference>
<dbReference type="Gene3D" id="1.10.533.10">
    <property type="entry name" value="Death Domain, Fas"/>
    <property type="match status" value="1"/>
</dbReference>
<evidence type="ECO:0000259" key="2">
    <source>
        <dbReference type="PROSITE" id="PS50209"/>
    </source>
</evidence>
<dbReference type="InterPro" id="IPR011029">
    <property type="entry name" value="DEATH-like_dom_sf"/>
</dbReference>
<organism evidence="3 4">
    <name type="scientific">Coilia grayii</name>
    <name type="common">Gray's grenadier anchovy</name>
    <dbReference type="NCBI Taxonomy" id="363190"/>
    <lineage>
        <taxon>Eukaryota</taxon>
        <taxon>Metazoa</taxon>
        <taxon>Chordata</taxon>
        <taxon>Craniata</taxon>
        <taxon>Vertebrata</taxon>
        <taxon>Euteleostomi</taxon>
        <taxon>Actinopterygii</taxon>
        <taxon>Neopterygii</taxon>
        <taxon>Teleostei</taxon>
        <taxon>Clupei</taxon>
        <taxon>Clupeiformes</taxon>
        <taxon>Clupeoidei</taxon>
        <taxon>Engraulidae</taxon>
        <taxon>Coilinae</taxon>
        <taxon>Coilia</taxon>
    </lineage>
</organism>
<dbReference type="AlphaFoldDB" id="A0ABD1K2L2"/>
<protein>
    <recommendedName>
        <fullName evidence="2">CARD domain-containing protein</fullName>
    </recommendedName>
</protein>